<gene>
    <name evidence="1" type="ORF">ACFQQG_07160</name>
</gene>
<dbReference type="Proteomes" id="UP001596445">
    <property type="component" value="Unassembled WGS sequence"/>
</dbReference>
<keyword evidence="2" id="KW-1185">Reference proteome</keyword>
<dbReference type="InterPro" id="IPR027417">
    <property type="entry name" value="P-loop_NTPase"/>
</dbReference>
<protein>
    <submittedName>
        <fullName evidence="1">Uncharacterized protein</fullName>
    </submittedName>
</protein>
<dbReference type="EMBL" id="JBHSZI010000001">
    <property type="protein sequence ID" value="MFC7057992.1"/>
    <property type="molecule type" value="Genomic_DNA"/>
</dbReference>
<reference evidence="1 2" key="1">
    <citation type="journal article" date="2019" name="Int. J. Syst. Evol. Microbiol.">
        <title>The Global Catalogue of Microorganisms (GCM) 10K type strain sequencing project: providing services to taxonomists for standard genome sequencing and annotation.</title>
        <authorList>
            <consortium name="The Broad Institute Genomics Platform"/>
            <consortium name="The Broad Institute Genome Sequencing Center for Infectious Disease"/>
            <person name="Wu L."/>
            <person name="Ma J."/>
        </authorList>
    </citation>
    <scope>NUCLEOTIDE SEQUENCE [LARGE SCALE GENOMIC DNA]</scope>
    <source>
        <strain evidence="1 2">JCM 30072</strain>
    </source>
</reference>
<accession>A0ABD5W230</accession>
<proteinExistence type="predicted"/>
<organism evidence="1 2">
    <name type="scientific">Halovenus salina</name>
    <dbReference type="NCBI Taxonomy" id="1510225"/>
    <lineage>
        <taxon>Archaea</taxon>
        <taxon>Methanobacteriati</taxon>
        <taxon>Methanobacteriota</taxon>
        <taxon>Stenosarchaea group</taxon>
        <taxon>Halobacteria</taxon>
        <taxon>Halobacteriales</taxon>
        <taxon>Haloarculaceae</taxon>
        <taxon>Halovenus</taxon>
    </lineage>
</organism>
<comment type="caution">
    <text evidence="1">The sequence shown here is derived from an EMBL/GenBank/DDBJ whole genome shotgun (WGS) entry which is preliminary data.</text>
</comment>
<dbReference type="AlphaFoldDB" id="A0ABD5W230"/>
<dbReference type="Gene3D" id="3.40.50.300">
    <property type="entry name" value="P-loop containing nucleotide triphosphate hydrolases"/>
    <property type="match status" value="1"/>
</dbReference>
<evidence type="ECO:0000313" key="2">
    <source>
        <dbReference type="Proteomes" id="UP001596445"/>
    </source>
</evidence>
<dbReference type="GeneID" id="76629939"/>
<sequence length="373" mass="40656">MTQDNSEQVTYAAGQLRETLPDLDEAHPHAGLVQDDGKRDLINYLTSVHEGDISETEIYGDIVRNEATDSLTDAVNAGNVSEMQFAVGMVSHDESASDASTQAWLRNAILDEAYCGWVTGGMGSGKTDFALDRADDWHHATRGRVATNIQSAAEQNDPIEYIGDFEGVESFFKQSSTDVLYVLDETDQQLSGKGSDRQAADALANTLKLVRKGESAENTHRGILLIGQSIRGASKELRRLVTMNGHLYHKTSKTTVEIYGDVVSGELSSKTPTRTLTGVKPTRFGFDTGEETDFDVSGAVDADEGELLDGKEKDIKTAILAVEKQGMSYREAASLTDYGKDWVGDRYREWQNGEHVGVVGMSPNGNEMQTADD</sequence>
<name>A0ABD5W230_9EURY</name>
<evidence type="ECO:0000313" key="1">
    <source>
        <dbReference type="EMBL" id="MFC7057992.1"/>
    </source>
</evidence>
<dbReference type="RefSeq" id="WP_267163797.1">
    <property type="nucleotide sequence ID" value="NZ_CP112972.1"/>
</dbReference>